<name>A0A101HKB8_9BACT</name>
<evidence type="ECO:0000313" key="2">
    <source>
        <dbReference type="EMBL" id="KUK78075.1"/>
    </source>
</evidence>
<organism evidence="2 3">
    <name type="scientific">Proteiniphilum acetatigenes</name>
    <dbReference type="NCBI Taxonomy" id="294710"/>
    <lineage>
        <taxon>Bacteria</taxon>
        <taxon>Pseudomonadati</taxon>
        <taxon>Bacteroidota</taxon>
        <taxon>Bacteroidia</taxon>
        <taxon>Bacteroidales</taxon>
        <taxon>Dysgonomonadaceae</taxon>
        <taxon>Proteiniphilum</taxon>
    </lineage>
</organism>
<feature type="transmembrane region" description="Helical" evidence="1">
    <location>
        <begin position="199"/>
        <end position="216"/>
    </location>
</feature>
<proteinExistence type="predicted"/>
<feature type="transmembrane region" description="Helical" evidence="1">
    <location>
        <begin position="289"/>
        <end position="309"/>
    </location>
</feature>
<feature type="transmembrane region" description="Helical" evidence="1">
    <location>
        <begin position="393"/>
        <end position="416"/>
    </location>
</feature>
<dbReference type="Proteomes" id="UP000053860">
    <property type="component" value="Unassembled WGS sequence"/>
</dbReference>
<feature type="transmembrane region" description="Helical" evidence="1">
    <location>
        <begin position="228"/>
        <end position="253"/>
    </location>
</feature>
<keyword evidence="1" id="KW-0812">Transmembrane</keyword>
<feature type="transmembrane region" description="Helical" evidence="1">
    <location>
        <begin position="329"/>
        <end position="354"/>
    </location>
</feature>
<dbReference type="STRING" id="1123008.GCA_000380985_03637"/>
<evidence type="ECO:0000256" key="1">
    <source>
        <dbReference type="SAM" id="Phobius"/>
    </source>
</evidence>
<dbReference type="PATRIC" id="fig|294710.3.peg.820"/>
<feature type="transmembrane region" description="Helical" evidence="1">
    <location>
        <begin position="69"/>
        <end position="86"/>
    </location>
</feature>
<feature type="transmembrane region" description="Helical" evidence="1">
    <location>
        <begin position="259"/>
        <end position="277"/>
    </location>
</feature>
<gene>
    <name evidence="2" type="ORF">XD92_0546</name>
</gene>
<comment type="caution">
    <text evidence="2">The sequence shown here is derived from an EMBL/GenBank/DDBJ whole genome shotgun (WGS) entry which is preliminary data.</text>
</comment>
<accession>A0A101HKB8</accession>
<feature type="transmembrane region" description="Helical" evidence="1">
    <location>
        <begin position="35"/>
        <end position="57"/>
    </location>
</feature>
<sequence>MKKSYLFVTLYPDSLLGFSKDYHTLTHNICGMRKVYFFSLLLVIGLILSQIVPHLLGDNFEAFKSVTDSLLYISLAFIMINVGREFEINKNQWRSYTVDYLVAMGAAAIPWILVALYYIFAVAPPELQIWKNIDVWKETFLLSRYAAPTSAGILFTMLAAAGLSYTWVYKKVQVLAIFDDLDTILLMIPLQILMIGMRWQMFVILAVAVLLIWLGWKKMNSYGFRHDWKAILFFSVLLFVVFHGIYLISTHFYGKDGGIHIEILLPAFILGVIMKTDHSVKPDKTELRIADAISYLFMVLVGLSMPLFLGIDFVEVAENSSSHISHLPMLPWGTIALHVFIVTIISNLGKLFPLAFYRDRKLGERLAVSIGMFTRGEVGAGVLFIAIGYQMSGVLLIISVLAMCLNLLFTGFFIGYAKKLAMKSAQVELAGEAEW</sequence>
<feature type="transmembrane region" description="Helical" evidence="1">
    <location>
        <begin position="145"/>
        <end position="167"/>
    </location>
</feature>
<keyword evidence="1" id="KW-0472">Membrane</keyword>
<dbReference type="EMBL" id="LGGN01000076">
    <property type="protein sequence ID" value="KUK78075.1"/>
    <property type="molecule type" value="Genomic_DNA"/>
</dbReference>
<keyword evidence="1" id="KW-1133">Transmembrane helix</keyword>
<feature type="transmembrane region" description="Helical" evidence="1">
    <location>
        <begin position="174"/>
        <end position="193"/>
    </location>
</feature>
<evidence type="ECO:0000313" key="3">
    <source>
        <dbReference type="Proteomes" id="UP000053860"/>
    </source>
</evidence>
<protein>
    <submittedName>
        <fullName evidence="2">Transporter, CPA2 family</fullName>
    </submittedName>
</protein>
<feature type="transmembrane region" description="Helical" evidence="1">
    <location>
        <begin position="98"/>
        <end position="120"/>
    </location>
</feature>
<reference evidence="3" key="1">
    <citation type="journal article" date="2015" name="MBio">
        <title>Genome-Resolved Metagenomic Analysis Reveals Roles for Candidate Phyla and Other Microbial Community Members in Biogeochemical Transformations in Oil Reservoirs.</title>
        <authorList>
            <person name="Hu P."/>
            <person name="Tom L."/>
            <person name="Singh A."/>
            <person name="Thomas B.C."/>
            <person name="Baker B.J."/>
            <person name="Piceno Y.M."/>
            <person name="Andersen G.L."/>
            <person name="Banfield J.F."/>
        </authorList>
    </citation>
    <scope>NUCLEOTIDE SEQUENCE [LARGE SCALE GENOMIC DNA]</scope>
</reference>
<dbReference type="AlphaFoldDB" id="A0A101HKB8"/>
<feature type="transmembrane region" description="Helical" evidence="1">
    <location>
        <begin position="366"/>
        <end position="387"/>
    </location>
</feature>